<reference evidence="1 2" key="1">
    <citation type="submission" date="2019-09" db="EMBL/GenBank/DDBJ databases">
        <authorList>
            <person name="Brejova B."/>
        </authorList>
    </citation>
    <scope>NUCLEOTIDE SEQUENCE [LARGE SCALE GENOMIC DNA]</scope>
</reference>
<protein>
    <submittedName>
        <fullName evidence="1">Uncharacterized protein</fullName>
    </submittedName>
</protein>
<evidence type="ECO:0000313" key="1">
    <source>
        <dbReference type="EMBL" id="VVT49445.1"/>
    </source>
</evidence>
<dbReference type="EMBL" id="CABVLU010000002">
    <property type="protein sequence ID" value="VVT49445.1"/>
    <property type="molecule type" value="Genomic_DNA"/>
</dbReference>
<proteinExistence type="predicted"/>
<dbReference type="Proteomes" id="UP000398389">
    <property type="component" value="Unassembled WGS sequence"/>
</dbReference>
<dbReference type="RefSeq" id="XP_031852883.1">
    <property type="nucleotide sequence ID" value="XM_031996992.1"/>
</dbReference>
<keyword evidence="2" id="KW-1185">Reference proteome</keyword>
<accession>A0A5E8BFB8</accession>
<name>A0A5E8BFB8_9ASCO</name>
<evidence type="ECO:0000313" key="2">
    <source>
        <dbReference type="Proteomes" id="UP000398389"/>
    </source>
</evidence>
<dbReference type="GeneID" id="43581092"/>
<gene>
    <name evidence="1" type="ORF">SAPINGB_P002273</name>
</gene>
<organism evidence="1 2">
    <name type="scientific">Magnusiomyces paraingens</name>
    <dbReference type="NCBI Taxonomy" id="2606893"/>
    <lineage>
        <taxon>Eukaryota</taxon>
        <taxon>Fungi</taxon>
        <taxon>Dikarya</taxon>
        <taxon>Ascomycota</taxon>
        <taxon>Saccharomycotina</taxon>
        <taxon>Dipodascomycetes</taxon>
        <taxon>Dipodascales</taxon>
        <taxon>Dipodascaceae</taxon>
        <taxon>Magnusiomyces</taxon>
    </lineage>
</organism>
<sequence length="283" mass="32755">MVMDLSIADTLIFGNGLNNLSKENLSHHIFLLISAYLTYGNRVLFCEDAISKRTHKTTMDSIKALNISEYATSPHKNRATTLTLAKLCASYPEYIVILRQYNDPLYGPAVFSRVPKSEAKLAEHIPRIIFHPFVATLYPYFDSDPKKQLLIKQYALEFWRMVYRTYSKRCISRILSPKETVEMQVRNSRYKKEYIGPVTMTFNENLFIKMTLIKDSLRLANDKADGCFDFSPYQIGPKLQKIIDSGEVFIPVPYKNISNILRRGDDYASRKLDYKVNLMKQCN</sequence>
<dbReference type="AlphaFoldDB" id="A0A5E8BFB8"/>